<organism evidence="1">
    <name type="scientific">Anguilla anguilla</name>
    <name type="common">European freshwater eel</name>
    <name type="synonym">Muraena anguilla</name>
    <dbReference type="NCBI Taxonomy" id="7936"/>
    <lineage>
        <taxon>Eukaryota</taxon>
        <taxon>Metazoa</taxon>
        <taxon>Chordata</taxon>
        <taxon>Craniata</taxon>
        <taxon>Vertebrata</taxon>
        <taxon>Euteleostomi</taxon>
        <taxon>Actinopterygii</taxon>
        <taxon>Neopterygii</taxon>
        <taxon>Teleostei</taxon>
        <taxon>Anguilliformes</taxon>
        <taxon>Anguillidae</taxon>
        <taxon>Anguilla</taxon>
    </lineage>
</organism>
<evidence type="ECO:0000313" key="1">
    <source>
        <dbReference type="EMBL" id="JAH54330.1"/>
    </source>
</evidence>
<protein>
    <submittedName>
        <fullName evidence="1">Uncharacterized protein</fullName>
    </submittedName>
</protein>
<reference evidence="1" key="2">
    <citation type="journal article" date="2015" name="Fish Shellfish Immunol.">
        <title>Early steps in the European eel (Anguilla anguilla)-Vibrio vulnificus interaction in the gills: Role of the RtxA13 toxin.</title>
        <authorList>
            <person name="Callol A."/>
            <person name="Pajuelo D."/>
            <person name="Ebbesson L."/>
            <person name="Teles M."/>
            <person name="MacKenzie S."/>
            <person name="Amaro C."/>
        </authorList>
    </citation>
    <scope>NUCLEOTIDE SEQUENCE</scope>
</reference>
<dbReference type="AlphaFoldDB" id="A0A0E9TNA5"/>
<accession>A0A0E9TNA5</accession>
<reference evidence="1" key="1">
    <citation type="submission" date="2014-11" db="EMBL/GenBank/DDBJ databases">
        <authorList>
            <person name="Amaro Gonzalez C."/>
        </authorList>
    </citation>
    <scope>NUCLEOTIDE SEQUENCE</scope>
</reference>
<sequence>MRLHTYKIPLSSMPMGEKPKSFQLRRDRRLLTQIWFG</sequence>
<dbReference type="EMBL" id="GBXM01054247">
    <property type="protein sequence ID" value="JAH54330.1"/>
    <property type="molecule type" value="Transcribed_RNA"/>
</dbReference>
<name>A0A0E9TNA5_ANGAN</name>
<proteinExistence type="predicted"/>